<dbReference type="InterPro" id="IPR050447">
    <property type="entry name" value="Erg6_SMT_methyltransf"/>
</dbReference>
<evidence type="ECO:0000256" key="4">
    <source>
        <dbReference type="ARBA" id="ARBA00038188"/>
    </source>
</evidence>
<comment type="similarity">
    <text evidence="4 5 6">Belongs to the class I-like SAM-binding methyltransferase superfamily. Erg6/SMT family.</text>
</comment>
<evidence type="ECO:0000313" key="9">
    <source>
        <dbReference type="Proteomes" id="UP000242474"/>
    </source>
</evidence>
<keyword evidence="6" id="KW-0756">Sterol biosynthesis</keyword>
<dbReference type="Gene3D" id="3.40.50.150">
    <property type="entry name" value="Vaccinia Virus protein VP39"/>
    <property type="match status" value="1"/>
</dbReference>
<keyword evidence="6" id="KW-0752">Steroid biosynthesis</keyword>
<keyword evidence="6" id="KW-0753">Steroid metabolism</keyword>
<dbReference type="OrthoDB" id="540004at2759"/>
<dbReference type="SUPFAM" id="SSF53335">
    <property type="entry name" value="S-adenosyl-L-methionine-dependent methyltransferases"/>
    <property type="match status" value="1"/>
</dbReference>
<protein>
    <recommendedName>
        <fullName evidence="6">Sterol 24-C-methyltransferase</fullName>
        <ecNumber evidence="6">2.1.1.-</ecNumber>
    </recommendedName>
    <alternativeName>
        <fullName evidence="6">Delta(24)-sterol C-methyltransferase</fullName>
    </alternativeName>
</protein>
<dbReference type="PROSITE" id="PS51685">
    <property type="entry name" value="SAM_MT_ERG6_SMT"/>
    <property type="match status" value="1"/>
</dbReference>
<evidence type="ECO:0000256" key="2">
    <source>
        <dbReference type="ARBA" id="ARBA00022679"/>
    </source>
</evidence>
<organism evidence="8 9">
    <name type="scientific">Coemansia reversa (strain ATCC 12441 / NRRL 1564)</name>
    <dbReference type="NCBI Taxonomy" id="763665"/>
    <lineage>
        <taxon>Eukaryota</taxon>
        <taxon>Fungi</taxon>
        <taxon>Fungi incertae sedis</taxon>
        <taxon>Zoopagomycota</taxon>
        <taxon>Kickxellomycotina</taxon>
        <taxon>Kickxellomycetes</taxon>
        <taxon>Kickxellales</taxon>
        <taxon>Kickxellaceae</taxon>
        <taxon>Coemansia</taxon>
    </lineage>
</organism>
<reference evidence="8 9" key="1">
    <citation type="journal article" date="2015" name="Genome Biol. Evol.">
        <title>Phylogenomic analyses indicate that early fungi evolved digesting cell walls of algal ancestors of land plants.</title>
        <authorList>
            <person name="Chang Y."/>
            <person name="Wang S."/>
            <person name="Sekimoto S."/>
            <person name="Aerts A.L."/>
            <person name="Choi C."/>
            <person name="Clum A."/>
            <person name="LaButti K.M."/>
            <person name="Lindquist E.A."/>
            <person name="Yee Ngan C."/>
            <person name="Ohm R.A."/>
            <person name="Salamov A.A."/>
            <person name="Grigoriev I.V."/>
            <person name="Spatafora J.W."/>
            <person name="Berbee M.L."/>
        </authorList>
    </citation>
    <scope>NUCLEOTIDE SEQUENCE [LARGE SCALE GENOMIC DNA]</scope>
    <source>
        <strain evidence="8 9">NRRL 1564</strain>
    </source>
</reference>
<dbReference type="Pfam" id="PF08241">
    <property type="entry name" value="Methyltransf_11"/>
    <property type="match status" value="1"/>
</dbReference>
<accession>A0A2G5B2Z9</accession>
<dbReference type="InterPro" id="IPR013216">
    <property type="entry name" value="Methyltransf_11"/>
</dbReference>
<dbReference type="PANTHER" id="PTHR44068:SF1">
    <property type="entry name" value="HYPOTHETICAL LOC100005854"/>
    <property type="match status" value="1"/>
</dbReference>
<evidence type="ECO:0000256" key="1">
    <source>
        <dbReference type="ARBA" id="ARBA00022603"/>
    </source>
</evidence>
<evidence type="ECO:0000259" key="7">
    <source>
        <dbReference type="PROSITE" id="PS51685"/>
    </source>
</evidence>
<dbReference type="GO" id="GO:0006696">
    <property type="term" value="P:ergosterol biosynthetic process"/>
    <property type="evidence" value="ECO:0007669"/>
    <property type="project" value="TreeGrafter"/>
</dbReference>
<dbReference type="GO" id="GO:0005783">
    <property type="term" value="C:endoplasmic reticulum"/>
    <property type="evidence" value="ECO:0007669"/>
    <property type="project" value="TreeGrafter"/>
</dbReference>
<dbReference type="STRING" id="763665.A0A2G5B2Z9"/>
<name>A0A2G5B2Z9_COERN</name>
<keyword evidence="6" id="KW-0444">Lipid biosynthesis</keyword>
<comment type="function">
    <text evidence="6">Catalyzes the transfer of methyl groups from S-adenosyl-methionine to the C-24 of sterols.</text>
</comment>
<keyword evidence="6" id="KW-1207">Sterol metabolism</keyword>
<keyword evidence="9" id="KW-1185">Reference proteome</keyword>
<dbReference type="InterPro" id="IPR029063">
    <property type="entry name" value="SAM-dependent_MTases_sf"/>
</dbReference>
<gene>
    <name evidence="8" type="ORF">COEREDRAFT_83713</name>
</gene>
<dbReference type="Proteomes" id="UP000242474">
    <property type="component" value="Unassembled WGS sequence"/>
</dbReference>
<evidence type="ECO:0000256" key="5">
    <source>
        <dbReference type="PROSITE-ProRule" id="PRU01022"/>
    </source>
</evidence>
<keyword evidence="1 5" id="KW-0489">Methyltransferase</keyword>
<dbReference type="EMBL" id="KZ303548">
    <property type="protein sequence ID" value="PIA13087.1"/>
    <property type="molecule type" value="Genomic_DNA"/>
</dbReference>
<dbReference type="InterPro" id="IPR030384">
    <property type="entry name" value="MeTrfase_SMT"/>
</dbReference>
<evidence type="ECO:0000256" key="6">
    <source>
        <dbReference type="RuleBase" id="RU362025"/>
    </source>
</evidence>
<dbReference type="EC" id="2.1.1.-" evidence="6"/>
<dbReference type="CDD" id="cd02440">
    <property type="entry name" value="AdoMet_MTases"/>
    <property type="match status" value="1"/>
</dbReference>
<keyword evidence="3 5" id="KW-0949">S-adenosyl-L-methionine</keyword>
<keyword evidence="2 5" id="KW-0808">Transferase</keyword>
<feature type="domain" description="SAM-dependent methyltransferase Erg6/SMT-type" evidence="7">
    <location>
        <begin position="73"/>
        <end position="367"/>
    </location>
</feature>
<dbReference type="PANTHER" id="PTHR44068">
    <property type="entry name" value="ZGC:194242"/>
    <property type="match status" value="1"/>
</dbReference>
<dbReference type="GO" id="GO:0032259">
    <property type="term" value="P:methylation"/>
    <property type="evidence" value="ECO:0007669"/>
    <property type="project" value="UniProtKB-KW"/>
</dbReference>
<evidence type="ECO:0000313" key="8">
    <source>
        <dbReference type="EMBL" id="PIA13087.1"/>
    </source>
</evidence>
<sequence length="369" mass="41861">MSQILEPTPELSRALHERVVEDDSASSLVSRLHGKNKELQTQSVDTYQQFWANNDQETEETRTSMYKTLTNTYYNLATDFYEYGWGASFHFARKSHGETLRESIRRHEHILFKHAHIKEGMHVLDVGCGVGGPARECIRYTGAHVTGLNNNDYQIERANIYARKHEQQDYSKFVKGDFMEMPFSENEFDAVYALEATCHAPVLKDVYSQMYRVLKPGGYFAIYEWCLTDKFDDNNPEHKRLALDIEHGDGIAKLFSTRVALQAAKDAGFEIELAKDIAHDTTVGNEIPWYDDLDVGLVSFNGLQSFSRSKIGRIFTSNAVKLLEKVGIAPKGTVQVQDVLMTAADSLVNGAKQQIFTPMYLIVGRKPLK</sequence>
<dbReference type="GO" id="GO:0003838">
    <property type="term" value="F:sterol 24-C-methyltransferase activity"/>
    <property type="evidence" value="ECO:0007669"/>
    <property type="project" value="TreeGrafter"/>
</dbReference>
<comment type="pathway">
    <text evidence="6">Steroid metabolism.</text>
</comment>
<proteinExistence type="inferred from homology"/>
<dbReference type="Pfam" id="PF08498">
    <property type="entry name" value="Sterol_MT_C"/>
    <property type="match status" value="1"/>
</dbReference>
<evidence type="ECO:0000256" key="3">
    <source>
        <dbReference type="ARBA" id="ARBA00022691"/>
    </source>
</evidence>
<dbReference type="AlphaFoldDB" id="A0A2G5B2Z9"/>
<dbReference type="InterPro" id="IPR013705">
    <property type="entry name" value="Sterol_MeTrfase_C"/>
</dbReference>
<keyword evidence="6" id="KW-0443">Lipid metabolism</keyword>